<accession>A0A0A2GZE6</accession>
<dbReference type="GO" id="GO:0016740">
    <property type="term" value="F:transferase activity"/>
    <property type="evidence" value="ECO:0007669"/>
    <property type="project" value="UniProtKB-KW"/>
</dbReference>
<feature type="domain" description="Glycosyltransferase 2-like" evidence="1">
    <location>
        <begin position="6"/>
        <end position="138"/>
    </location>
</feature>
<dbReference type="Pfam" id="PF00535">
    <property type="entry name" value="Glycos_transf_2"/>
    <property type="match status" value="1"/>
</dbReference>
<comment type="caution">
    <text evidence="2">The sequence shown here is derived from an EMBL/GenBank/DDBJ whole genome shotgun (WGS) entry which is preliminary data.</text>
</comment>
<dbReference type="InterPro" id="IPR050834">
    <property type="entry name" value="Glycosyltransf_2"/>
</dbReference>
<dbReference type="PANTHER" id="PTHR43685:SF2">
    <property type="entry name" value="GLYCOSYLTRANSFERASE 2-LIKE DOMAIN-CONTAINING PROTEIN"/>
    <property type="match status" value="1"/>
</dbReference>
<dbReference type="Gene3D" id="3.90.550.10">
    <property type="entry name" value="Spore Coat Polysaccharide Biosynthesis Protein SpsA, Chain A"/>
    <property type="match status" value="1"/>
</dbReference>
<protein>
    <submittedName>
        <fullName evidence="2">Glycosyl transferase family 2</fullName>
    </submittedName>
</protein>
<organism evidence="2 3">
    <name type="scientific">Dokdonia donghaensis DSW-1</name>
    <dbReference type="NCBI Taxonomy" id="1300343"/>
    <lineage>
        <taxon>Bacteria</taxon>
        <taxon>Pseudomonadati</taxon>
        <taxon>Bacteroidota</taxon>
        <taxon>Flavobacteriia</taxon>
        <taxon>Flavobacteriales</taxon>
        <taxon>Flavobacteriaceae</taxon>
        <taxon>Dokdonia</taxon>
    </lineage>
</organism>
<name>A0A0A2GZE6_9FLAO</name>
<keyword evidence="3" id="KW-1185">Reference proteome</keyword>
<sequence>MTEKLSLIICTYMRPVALTTLLDSVKTQTVYPDEILIIDGSVNDETEVRFRESGIKNLTYYKVSDAQRGLTKQRNFGIDRVSNTMDVVCFLDDDTVLEPTYFEKILDVYQAYPNAYGIGGYINNEVQWERAETLNPRDIHHFYYDGYRRKEGARFKLRRKLGLDANTPPGILPKYGHGRSVSFLPPTGKIYEVKQLMGGVSSFPLEVLKKNKFSEYFEGYGLYEDADYTFRISKLGQLYVHTGANLAHHHDASGRPNQYHYGKMVTLNGWYVWRVMHPEPGCINIIKWYAISSVLTLIRFVNVLTTSSRKEALTEALGRTVGLFSLLLSKPR</sequence>
<dbReference type="SUPFAM" id="SSF53448">
    <property type="entry name" value="Nucleotide-diphospho-sugar transferases"/>
    <property type="match status" value="1"/>
</dbReference>
<dbReference type="EMBL" id="JSAQ01000001">
    <property type="protein sequence ID" value="KGO07711.1"/>
    <property type="molecule type" value="Genomic_DNA"/>
</dbReference>
<dbReference type="PANTHER" id="PTHR43685">
    <property type="entry name" value="GLYCOSYLTRANSFERASE"/>
    <property type="match status" value="1"/>
</dbReference>
<evidence type="ECO:0000259" key="1">
    <source>
        <dbReference type="Pfam" id="PF00535"/>
    </source>
</evidence>
<dbReference type="InterPro" id="IPR029044">
    <property type="entry name" value="Nucleotide-diphossugar_trans"/>
</dbReference>
<dbReference type="AlphaFoldDB" id="A0A0A2GZE6"/>
<evidence type="ECO:0000313" key="3">
    <source>
        <dbReference type="Proteomes" id="UP000030140"/>
    </source>
</evidence>
<dbReference type="OrthoDB" id="1493960at2"/>
<reference evidence="2 3" key="1">
    <citation type="submission" date="2014-10" db="EMBL/GenBank/DDBJ databases">
        <title>Draft genome sequence of the proteorhodopsin-containing marine bacterium Dokdonia donghaensis.</title>
        <authorList>
            <person name="Gomez-Consarnau L."/>
            <person name="Gonzalez J.M."/>
            <person name="Riedel T."/>
            <person name="Jaenicke S."/>
            <person name="Wagner-Doebler I."/>
            <person name="Fuhrman J.A."/>
        </authorList>
    </citation>
    <scope>NUCLEOTIDE SEQUENCE [LARGE SCALE GENOMIC DNA]</scope>
    <source>
        <strain evidence="2 3">DSW-1</strain>
    </source>
</reference>
<dbReference type="CDD" id="cd00761">
    <property type="entry name" value="Glyco_tranf_GTA_type"/>
    <property type="match status" value="1"/>
</dbReference>
<evidence type="ECO:0000313" key="2">
    <source>
        <dbReference type="EMBL" id="KGO07711.1"/>
    </source>
</evidence>
<gene>
    <name evidence="2" type="ORF">NV36_13250</name>
</gene>
<dbReference type="RefSeq" id="WP_035328065.1">
    <property type="nucleotide sequence ID" value="NZ_CP015125.1"/>
</dbReference>
<proteinExistence type="predicted"/>
<keyword evidence="2" id="KW-0808">Transferase</keyword>
<dbReference type="InterPro" id="IPR001173">
    <property type="entry name" value="Glyco_trans_2-like"/>
</dbReference>
<dbReference type="Proteomes" id="UP000030140">
    <property type="component" value="Unassembled WGS sequence"/>
</dbReference>